<comment type="caution">
    <text evidence="2">The sequence shown here is derived from an EMBL/GenBank/DDBJ whole genome shotgun (WGS) entry which is preliminary data.</text>
</comment>
<feature type="chain" id="PRO_5040940897" evidence="1">
    <location>
        <begin position="22"/>
        <end position="278"/>
    </location>
</feature>
<evidence type="ECO:0000313" key="3">
    <source>
        <dbReference type="Proteomes" id="UP001147005"/>
    </source>
</evidence>
<keyword evidence="1" id="KW-0732">Signal</keyword>
<protein>
    <submittedName>
        <fullName evidence="2">YfcO family protein</fullName>
    </submittedName>
</protein>
<feature type="signal peptide" evidence="1">
    <location>
        <begin position="1"/>
        <end position="21"/>
    </location>
</feature>
<dbReference type="AlphaFoldDB" id="A0A9X4GRL9"/>
<reference evidence="2" key="1">
    <citation type="submission" date="2022-01" db="EMBL/GenBank/DDBJ databases">
        <title>Genetic Characterization of Carbapenem-resistant Citrobacter spp. from China: a multicenter study.</title>
        <authorList>
            <person name="Ye L."/>
        </authorList>
    </citation>
    <scope>NUCLEOTIDE SEQUENCE</scope>
    <source>
        <strain evidence="2">IR5432</strain>
    </source>
</reference>
<dbReference type="Proteomes" id="UP001147005">
    <property type="component" value="Unassembled WGS sequence"/>
</dbReference>
<dbReference type="InterPro" id="IPR021407">
    <property type="entry name" value="DUF2544"/>
</dbReference>
<dbReference type="Pfam" id="PF11245">
    <property type="entry name" value="DUF2544"/>
    <property type="match status" value="1"/>
</dbReference>
<organism evidence="2 3">
    <name type="scientific">Citrobacter portucalensis</name>
    <dbReference type="NCBI Taxonomy" id="1639133"/>
    <lineage>
        <taxon>Bacteria</taxon>
        <taxon>Pseudomonadati</taxon>
        <taxon>Pseudomonadota</taxon>
        <taxon>Gammaproteobacteria</taxon>
        <taxon>Enterobacterales</taxon>
        <taxon>Enterobacteriaceae</taxon>
        <taxon>Citrobacter</taxon>
        <taxon>Citrobacter freundii complex</taxon>
    </lineage>
</organism>
<gene>
    <name evidence="2" type="ORF">L2111_21785</name>
</gene>
<dbReference type="EMBL" id="JAKIHW010000034">
    <property type="protein sequence ID" value="MDE9620683.1"/>
    <property type="molecule type" value="Genomic_DNA"/>
</dbReference>
<evidence type="ECO:0000256" key="1">
    <source>
        <dbReference type="SAM" id="SignalP"/>
    </source>
</evidence>
<accession>A0A9X4GRL9</accession>
<evidence type="ECO:0000313" key="2">
    <source>
        <dbReference type="EMBL" id="MDE9620683.1"/>
    </source>
</evidence>
<sequence>MKIIRTLFLLLATVWCSSALAKPMLKATFSSTTLYYGIGPSGADRSILMDLTVATPEEVYYGTWSIGMKGQQQRLISWSGPDPAPIIVMRDFDSSVSRSSCKNLPDSWKKCGYFLLDITVQSDNYGCPWLATSHIAAADLVSGEIYYPPDTRSTICPTVPVETFDISWDPNTLKHETMLKLTATGGTIANTLHTYLMESGKLCDGSKFDKRGAYCRFVATGIELNILGCDQFAVTTAAVVHPITDVEIHDINVSVNTKNMGTGQFSSTCNFQYILNEL</sequence>
<name>A0A9X4GRL9_9ENTR</name>
<proteinExistence type="predicted"/>
<dbReference type="RefSeq" id="WP_275398664.1">
    <property type="nucleotide sequence ID" value="NZ_JAKIHW010000034.1"/>
</dbReference>